<feature type="site" description="Interaction with DNA" evidence="11">
    <location>
        <position position="647"/>
    </location>
</feature>
<feature type="compositionally biased region" description="Basic and acidic residues" evidence="12">
    <location>
        <begin position="266"/>
        <end position="275"/>
    </location>
</feature>
<feature type="compositionally biased region" description="Polar residues" evidence="12">
    <location>
        <begin position="63"/>
        <end position="72"/>
    </location>
</feature>
<feature type="binding site" evidence="10">
    <location>
        <position position="624"/>
    </location>
    <ligand>
        <name>substrate</name>
    </ligand>
</feature>
<proteinExistence type="inferred from homology"/>
<evidence type="ECO:0000313" key="15">
    <source>
        <dbReference type="Proteomes" id="UP000283509"/>
    </source>
</evidence>
<dbReference type="GO" id="GO:0003690">
    <property type="term" value="F:double-stranded DNA binding"/>
    <property type="evidence" value="ECO:0007669"/>
    <property type="project" value="TreeGrafter"/>
</dbReference>
<dbReference type="InterPro" id="IPR019406">
    <property type="entry name" value="APLF_PBZ"/>
</dbReference>
<accession>A0A423T9G8</accession>
<reference evidence="14 15" key="1">
    <citation type="submission" date="2018-04" db="EMBL/GenBank/DDBJ databases">
        <authorList>
            <person name="Zhang X."/>
            <person name="Yuan J."/>
            <person name="Li F."/>
            <person name="Xiang J."/>
        </authorList>
    </citation>
    <scope>NUCLEOTIDE SEQUENCE [LARGE SCALE GENOMIC DNA]</scope>
    <source>
        <tissue evidence="14">Muscle</tissue>
    </source>
</reference>
<feature type="compositionally biased region" description="Polar residues" evidence="12">
    <location>
        <begin position="276"/>
        <end position="288"/>
    </location>
</feature>
<dbReference type="PANTHER" id="PTHR12415">
    <property type="entry name" value="TYROSYL-DNA PHOSPHODIESTERASE 1"/>
    <property type="match status" value="1"/>
</dbReference>
<keyword evidence="3" id="KW-0540">Nuclease</keyword>
<feature type="active site" description="Proton donor/acceptor" evidence="9">
    <location>
        <position position="622"/>
    </location>
</feature>
<evidence type="ECO:0000256" key="1">
    <source>
        <dbReference type="ARBA" id="ARBA00004123"/>
    </source>
</evidence>
<feature type="region of interest" description="Disordered" evidence="12">
    <location>
        <begin position="246"/>
        <end position="288"/>
    </location>
</feature>
<dbReference type="STRING" id="6689.A0A423T9G8"/>
<keyword evidence="8" id="KW-0539">Nucleus</keyword>
<keyword evidence="4" id="KW-0227">DNA damage</keyword>
<evidence type="ECO:0000256" key="12">
    <source>
        <dbReference type="SAM" id="MobiDB-lite"/>
    </source>
</evidence>
<evidence type="ECO:0000256" key="3">
    <source>
        <dbReference type="ARBA" id="ARBA00022722"/>
    </source>
</evidence>
<dbReference type="SUPFAM" id="SSF56024">
    <property type="entry name" value="Phospholipase D/nuclease"/>
    <property type="match status" value="2"/>
</dbReference>
<sequence>MDSDEDLARKLQAQFDEEERLAREQEHEDAILAQNLASQSHDMSESDEDVVEVNRNEEVPVRSTSKTVPQHTISDDETDIEDLEAESHSNVTEKLQKSQSKESPPEKALVPEHTLSDDETDIEDFEVATETPKKLNKVENDQVDSTVTEKQTDSLTKKRSEHSISDDDDADTEELVAQGEVAQPPKTEKENEKKLSSSGNQSTPLRKDGSIEKANSSKKRPLCKFGADCYRKNPWHLEEFYHPHLEDKDDTGAKRKSESSNSTSEPAEKRRRETDSGSSMRKGSASNKNMTFPARLAASSPFNFFVNKSYSVKETHEDPLSLVFPDLLHPKLGEIVESVQLNFMVDLEFLMTNYKAGKIESKPLLVMYGQMEGNPRDYPAVTCTKVNLPFQYGTHHTKMMIFEYTDSLRVVVHTANLVPSDWYEKTQGYWISPAFPRLEDGKAGLLDGESPTRFKRDLVDYLTSYKAPDLTRWSHIIRKYDFTSCNAVFVGSSPGYHAGEHKDKWGHMKARKAIRQHGSSWTSSVPIIAQCSSIGSLGKDAKSWLSGELGMSLTGAPGVCASVPKVNVIYPSEDDVRNSSEGWMGGSCLPYNSGTHDKQTWLTECMHCWRSDRRKRTRVMPHIKTYTRLNKSQSAAQFFLLTSANISKAAWGTLQKQNTQLFIRSYEAGVLLLPKFLSDTSELPLSASDLSLPYDVPLTPYPSGAIPWFMNTNKSQTDIFGRTYP</sequence>
<keyword evidence="7" id="KW-0234">DNA repair</keyword>
<feature type="compositionally biased region" description="Basic and acidic residues" evidence="12">
    <location>
        <begin position="186"/>
        <end position="195"/>
    </location>
</feature>
<dbReference type="EMBL" id="QCYY01002066">
    <property type="protein sequence ID" value="ROT73089.1"/>
    <property type="molecule type" value="Genomic_DNA"/>
</dbReference>
<feature type="active site" description="Nucleophile" evidence="9">
    <location>
        <position position="396"/>
    </location>
</feature>
<dbReference type="Proteomes" id="UP000283509">
    <property type="component" value="Unassembled WGS sequence"/>
</dbReference>
<dbReference type="PANTHER" id="PTHR12415:SF0">
    <property type="entry name" value="TYROSYL-DNA PHOSPHODIESTERASE 1"/>
    <property type="match status" value="1"/>
</dbReference>
<feature type="compositionally biased region" description="Acidic residues" evidence="12">
    <location>
        <begin position="117"/>
        <end position="127"/>
    </location>
</feature>
<evidence type="ECO:0000256" key="4">
    <source>
        <dbReference type="ARBA" id="ARBA00022763"/>
    </source>
</evidence>
<evidence type="ECO:0000256" key="5">
    <source>
        <dbReference type="ARBA" id="ARBA00022801"/>
    </source>
</evidence>
<gene>
    <name evidence="14" type="ORF">C7M84_008486</name>
</gene>
<evidence type="ECO:0000256" key="8">
    <source>
        <dbReference type="ARBA" id="ARBA00023242"/>
    </source>
</evidence>
<dbReference type="GO" id="GO:0006281">
    <property type="term" value="P:DNA repair"/>
    <property type="evidence" value="ECO:0007669"/>
    <property type="project" value="UniProtKB-KW"/>
</dbReference>
<evidence type="ECO:0000259" key="13">
    <source>
        <dbReference type="Pfam" id="PF10283"/>
    </source>
</evidence>
<dbReference type="Pfam" id="PF10283">
    <property type="entry name" value="zf-CCHH"/>
    <property type="match status" value="1"/>
</dbReference>
<comment type="similarity">
    <text evidence="2">Belongs to the tyrosyl-DNA phosphodiesterase family.</text>
</comment>
<evidence type="ECO:0000256" key="10">
    <source>
        <dbReference type="PIRSR" id="PIRSR610347-2"/>
    </source>
</evidence>
<evidence type="ECO:0000256" key="9">
    <source>
        <dbReference type="PIRSR" id="PIRSR610347-1"/>
    </source>
</evidence>
<evidence type="ECO:0000256" key="2">
    <source>
        <dbReference type="ARBA" id="ARBA00010205"/>
    </source>
</evidence>
<feature type="compositionally biased region" description="Basic and acidic residues" evidence="12">
    <location>
        <begin position="150"/>
        <end position="165"/>
    </location>
</feature>
<comment type="subcellular location">
    <subcellularLocation>
        <location evidence="1">Nucleus</location>
    </subcellularLocation>
</comment>
<dbReference type="GO" id="GO:0017005">
    <property type="term" value="F:3'-tyrosyl-DNA phosphodiesterase activity"/>
    <property type="evidence" value="ECO:0007669"/>
    <property type="project" value="TreeGrafter"/>
</dbReference>
<keyword evidence="15" id="KW-1185">Reference proteome</keyword>
<keyword evidence="6" id="KW-0269">Exonuclease</keyword>
<dbReference type="Gene3D" id="3.30.870.10">
    <property type="entry name" value="Endonuclease Chain A"/>
    <property type="match status" value="2"/>
</dbReference>
<dbReference type="AlphaFoldDB" id="A0A423T9G8"/>
<feature type="compositionally biased region" description="Basic and acidic residues" evidence="12">
    <location>
        <begin position="246"/>
        <end position="258"/>
    </location>
</feature>
<feature type="compositionally biased region" description="Basic and acidic residues" evidence="12">
    <location>
        <begin position="94"/>
        <end position="105"/>
    </location>
</feature>
<evidence type="ECO:0000256" key="6">
    <source>
        <dbReference type="ARBA" id="ARBA00022839"/>
    </source>
</evidence>
<evidence type="ECO:0000256" key="7">
    <source>
        <dbReference type="ARBA" id="ARBA00023204"/>
    </source>
</evidence>
<reference evidence="14 15" key="2">
    <citation type="submission" date="2019-01" db="EMBL/GenBank/DDBJ databases">
        <title>The decoding of complex shrimp genome reveals the adaptation for benthos swimmer, frequently molting mechanism and breeding impact on genome.</title>
        <authorList>
            <person name="Sun Y."/>
            <person name="Gao Y."/>
            <person name="Yu Y."/>
        </authorList>
    </citation>
    <scope>NUCLEOTIDE SEQUENCE [LARGE SCALE GENOMIC DNA]</scope>
    <source>
        <tissue evidence="14">Muscle</tissue>
    </source>
</reference>
<dbReference type="Pfam" id="PF06087">
    <property type="entry name" value="Tyr-DNA_phospho"/>
    <property type="match status" value="1"/>
</dbReference>
<evidence type="ECO:0000256" key="11">
    <source>
        <dbReference type="PIRSR" id="PIRSR610347-3"/>
    </source>
</evidence>
<dbReference type="OrthoDB" id="47785at2759"/>
<dbReference type="InterPro" id="IPR010347">
    <property type="entry name" value="Tdp1"/>
</dbReference>
<feature type="region of interest" description="Disordered" evidence="12">
    <location>
        <begin position="19"/>
        <end position="218"/>
    </location>
</feature>
<keyword evidence="5" id="KW-0378">Hydrolase</keyword>
<feature type="compositionally biased region" description="Acidic residues" evidence="12">
    <location>
        <begin position="75"/>
        <end position="84"/>
    </location>
</feature>
<name>A0A423T9G8_PENVA</name>
<evidence type="ECO:0000313" key="14">
    <source>
        <dbReference type="EMBL" id="ROT73089.1"/>
    </source>
</evidence>
<dbReference type="GO" id="GO:0003697">
    <property type="term" value="F:single-stranded DNA binding"/>
    <property type="evidence" value="ECO:0007669"/>
    <property type="project" value="TreeGrafter"/>
</dbReference>
<feature type="compositionally biased region" description="Basic and acidic residues" evidence="12">
    <location>
        <begin position="131"/>
        <end position="140"/>
    </location>
</feature>
<dbReference type="GO" id="GO:0004527">
    <property type="term" value="F:exonuclease activity"/>
    <property type="evidence" value="ECO:0007669"/>
    <property type="project" value="UniProtKB-KW"/>
</dbReference>
<comment type="caution">
    <text evidence="14">The sequence shown here is derived from an EMBL/GenBank/DDBJ whole genome shotgun (WGS) entry which is preliminary data.</text>
</comment>
<feature type="compositionally biased region" description="Basic and acidic residues" evidence="12">
    <location>
        <begin position="20"/>
        <end position="30"/>
    </location>
</feature>
<organism evidence="14 15">
    <name type="scientific">Penaeus vannamei</name>
    <name type="common">Whiteleg shrimp</name>
    <name type="synonym">Litopenaeus vannamei</name>
    <dbReference type="NCBI Taxonomy" id="6689"/>
    <lineage>
        <taxon>Eukaryota</taxon>
        <taxon>Metazoa</taxon>
        <taxon>Ecdysozoa</taxon>
        <taxon>Arthropoda</taxon>
        <taxon>Crustacea</taxon>
        <taxon>Multicrustacea</taxon>
        <taxon>Malacostraca</taxon>
        <taxon>Eumalacostraca</taxon>
        <taxon>Eucarida</taxon>
        <taxon>Decapoda</taxon>
        <taxon>Dendrobranchiata</taxon>
        <taxon>Penaeoidea</taxon>
        <taxon>Penaeidae</taxon>
        <taxon>Penaeus</taxon>
    </lineage>
</organism>
<feature type="binding site" evidence="10">
    <location>
        <position position="398"/>
    </location>
    <ligand>
        <name>substrate</name>
    </ligand>
</feature>
<protein>
    <submittedName>
        <fullName evidence="14">Putative tyrosyl-DNA phosphodiesterase</fullName>
    </submittedName>
</protein>
<dbReference type="GO" id="GO:0005634">
    <property type="term" value="C:nucleus"/>
    <property type="evidence" value="ECO:0007669"/>
    <property type="project" value="UniProtKB-SubCell"/>
</dbReference>
<feature type="domain" description="PBZ-type" evidence="13">
    <location>
        <begin position="220"/>
        <end position="244"/>
    </location>
</feature>